<dbReference type="FunFam" id="3.40.190.290:FF:000001">
    <property type="entry name" value="Transcriptional regulator, LysR family"/>
    <property type="match status" value="1"/>
</dbReference>
<dbReference type="InterPro" id="IPR058163">
    <property type="entry name" value="LysR-type_TF_proteobact-type"/>
</dbReference>
<evidence type="ECO:0000313" key="6">
    <source>
        <dbReference type="EMBL" id="RCK36778.1"/>
    </source>
</evidence>
<proteinExistence type="inferred from homology"/>
<dbReference type="Pfam" id="PF00126">
    <property type="entry name" value="HTH_1"/>
    <property type="match status" value="1"/>
</dbReference>
<dbReference type="OrthoDB" id="9812435at2"/>
<evidence type="ECO:0000256" key="2">
    <source>
        <dbReference type="ARBA" id="ARBA00023015"/>
    </source>
</evidence>
<dbReference type="InterPro" id="IPR036390">
    <property type="entry name" value="WH_DNA-bd_sf"/>
</dbReference>
<dbReference type="RefSeq" id="WP_114102645.1">
    <property type="nucleotide sequence ID" value="NZ_JPWF01000007.1"/>
</dbReference>
<feature type="domain" description="HTH lysR-type" evidence="5">
    <location>
        <begin position="1"/>
        <end position="59"/>
    </location>
</feature>
<comment type="similarity">
    <text evidence="1">Belongs to the LysR transcriptional regulatory family.</text>
</comment>
<evidence type="ECO:0000313" key="7">
    <source>
        <dbReference type="Proteomes" id="UP000253226"/>
    </source>
</evidence>
<dbReference type="InterPro" id="IPR036388">
    <property type="entry name" value="WH-like_DNA-bd_sf"/>
</dbReference>
<comment type="caution">
    <text evidence="6">The sequence shown here is derived from an EMBL/GenBank/DDBJ whole genome shotgun (WGS) entry which is preliminary data.</text>
</comment>
<dbReference type="AlphaFoldDB" id="A0A367W5Q7"/>
<reference evidence="6 7" key="1">
    <citation type="submission" date="2014-07" db="EMBL/GenBank/DDBJ databases">
        <title>Draft genome sequence of Thalassospira profundimaris 35.</title>
        <authorList>
            <person name="Lai Q."/>
            <person name="Shao Z."/>
        </authorList>
    </citation>
    <scope>NUCLEOTIDE SEQUENCE [LARGE SCALE GENOMIC DNA]</scope>
    <source>
        <strain evidence="6 7">35</strain>
    </source>
</reference>
<dbReference type="CDD" id="cd08422">
    <property type="entry name" value="PBP2_CrgA_like"/>
    <property type="match status" value="1"/>
</dbReference>
<keyword evidence="4" id="KW-0804">Transcription</keyword>
<name>A0A367W5Q7_9PROT</name>
<keyword evidence="2" id="KW-0805">Transcription regulation</keyword>
<dbReference type="GO" id="GO:0003700">
    <property type="term" value="F:DNA-binding transcription factor activity"/>
    <property type="evidence" value="ECO:0007669"/>
    <property type="project" value="InterPro"/>
</dbReference>
<evidence type="ECO:0000256" key="3">
    <source>
        <dbReference type="ARBA" id="ARBA00023125"/>
    </source>
</evidence>
<keyword evidence="3" id="KW-0238">DNA-binding</keyword>
<dbReference type="EMBL" id="JPWF01000007">
    <property type="protein sequence ID" value="RCK36778.1"/>
    <property type="molecule type" value="Genomic_DNA"/>
</dbReference>
<dbReference type="PROSITE" id="PS50931">
    <property type="entry name" value="HTH_LYSR"/>
    <property type="match status" value="1"/>
</dbReference>
<dbReference type="InterPro" id="IPR000847">
    <property type="entry name" value="LysR_HTH_N"/>
</dbReference>
<dbReference type="Pfam" id="PF03466">
    <property type="entry name" value="LysR_substrate"/>
    <property type="match status" value="1"/>
</dbReference>
<dbReference type="SUPFAM" id="SSF53850">
    <property type="entry name" value="Periplasmic binding protein-like II"/>
    <property type="match status" value="1"/>
</dbReference>
<organism evidence="6 7">
    <name type="scientific">Thalassospira profundimaris</name>
    <dbReference type="NCBI Taxonomy" id="502049"/>
    <lineage>
        <taxon>Bacteria</taxon>
        <taxon>Pseudomonadati</taxon>
        <taxon>Pseudomonadota</taxon>
        <taxon>Alphaproteobacteria</taxon>
        <taxon>Rhodospirillales</taxon>
        <taxon>Thalassospiraceae</taxon>
        <taxon>Thalassospira</taxon>
    </lineage>
</organism>
<evidence type="ECO:0000256" key="4">
    <source>
        <dbReference type="ARBA" id="ARBA00023163"/>
    </source>
</evidence>
<dbReference type="PANTHER" id="PTHR30537:SF5">
    <property type="entry name" value="HTH-TYPE TRANSCRIPTIONAL ACTIVATOR TTDR-RELATED"/>
    <property type="match status" value="1"/>
</dbReference>
<dbReference type="Proteomes" id="UP000253226">
    <property type="component" value="Unassembled WGS sequence"/>
</dbReference>
<sequence length="299" mass="32997">MDLLTNLSLFIRIVEKGGLAAAGRDFGLSPATVSERVNALEDHFGARLLNRTTRAISLTDEGRTLLDGGRRLVGEASDLRSQIRHGVDHLSGLIRVSVTFDLGRNIISPLLDQFIEQHPDISIDLILSDGYVDLVGQGIDIAVRYGNLTDSSLIRKKLAPVHRRACASPEYLAKHGTPTTPSDLAKHNCLVMRFGNQPEQEWPFTIDGKRKLILVKGNRTANDGSLIRQWAVAGYGICLKANWDVRNDIDTGRLVPILGSFTPPSNDLQLVYPAGRAVSKRVRYLIDYLLPHFSRTSPT</sequence>
<evidence type="ECO:0000256" key="1">
    <source>
        <dbReference type="ARBA" id="ARBA00009437"/>
    </source>
</evidence>
<accession>A0A367W5Q7</accession>
<gene>
    <name evidence="6" type="ORF">TH19_12740</name>
</gene>
<dbReference type="Gene3D" id="3.40.190.290">
    <property type="match status" value="1"/>
</dbReference>
<dbReference type="FunFam" id="1.10.10.10:FF:000001">
    <property type="entry name" value="LysR family transcriptional regulator"/>
    <property type="match status" value="1"/>
</dbReference>
<dbReference type="GO" id="GO:0003677">
    <property type="term" value="F:DNA binding"/>
    <property type="evidence" value="ECO:0007669"/>
    <property type="project" value="UniProtKB-KW"/>
</dbReference>
<evidence type="ECO:0000259" key="5">
    <source>
        <dbReference type="PROSITE" id="PS50931"/>
    </source>
</evidence>
<dbReference type="Gene3D" id="1.10.10.10">
    <property type="entry name" value="Winged helix-like DNA-binding domain superfamily/Winged helix DNA-binding domain"/>
    <property type="match status" value="1"/>
</dbReference>
<dbReference type="SUPFAM" id="SSF46785">
    <property type="entry name" value="Winged helix' DNA-binding domain"/>
    <property type="match status" value="1"/>
</dbReference>
<protein>
    <submittedName>
        <fullName evidence="6">LysR family transcriptional regulator</fullName>
    </submittedName>
</protein>
<dbReference type="InterPro" id="IPR005119">
    <property type="entry name" value="LysR_subst-bd"/>
</dbReference>
<dbReference type="PANTHER" id="PTHR30537">
    <property type="entry name" value="HTH-TYPE TRANSCRIPTIONAL REGULATOR"/>
    <property type="match status" value="1"/>
</dbReference>